<dbReference type="AlphaFoldDB" id="A0A1H8R1A1"/>
<dbReference type="InterPro" id="IPR029044">
    <property type="entry name" value="Nucleotide-diphossugar_trans"/>
</dbReference>
<proteinExistence type="predicted"/>
<gene>
    <name evidence="1" type="ORF">SAMN05216388_101549</name>
</gene>
<dbReference type="EMBL" id="FOCX01000015">
    <property type="protein sequence ID" value="SEO60255.1"/>
    <property type="molecule type" value="Genomic_DNA"/>
</dbReference>
<evidence type="ECO:0008006" key="3">
    <source>
        <dbReference type="Google" id="ProtNLM"/>
    </source>
</evidence>
<sequence length="180" mass="20415">MTDVSVVIPSIKEDVLTLESVPEGVDTQVVREGTLNEARNLGVERAEHDRVLILDDDISFAESFFWNLADRIERGLLVGHPDWDYGLVAGRVMAFHRADWERFGGFDEFLKSHMGDTEFALKFVHRGDGVAHIDPDKVEHAPHERSVTTWDRVWRTAYIAAKYPRSAPKILTRTITGVSE</sequence>
<dbReference type="SUPFAM" id="SSF53448">
    <property type="entry name" value="Nucleotide-diphospho-sugar transferases"/>
    <property type="match status" value="1"/>
</dbReference>
<keyword evidence="2" id="KW-1185">Reference proteome</keyword>
<accession>A0A1H8R1A1</accession>
<dbReference type="OrthoDB" id="46222at2157"/>
<evidence type="ECO:0000313" key="1">
    <source>
        <dbReference type="EMBL" id="SEO60255.1"/>
    </source>
</evidence>
<reference evidence="2" key="1">
    <citation type="submission" date="2016-10" db="EMBL/GenBank/DDBJ databases">
        <authorList>
            <person name="Varghese N."/>
            <person name="Submissions S."/>
        </authorList>
    </citation>
    <scope>NUCLEOTIDE SEQUENCE [LARGE SCALE GENOMIC DNA]</scope>
    <source>
        <strain evidence="2">IBRC-M 10043</strain>
    </source>
</reference>
<name>A0A1H8R1A1_9EURY</name>
<dbReference type="RefSeq" id="WP_092661693.1">
    <property type="nucleotide sequence ID" value="NZ_FOCX01000015.1"/>
</dbReference>
<evidence type="ECO:0000313" key="2">
    <source>
        <dbReference type="Proteomes" id="UP000198775"/>
    </source>
</evidence>
<dbReference type="Proteomes" id="UP000198775">
    <property type="component" value="Unassembled WGS sequence"/>
</dbReference>
<organism evidence="1 2">
    <name type="scientific">Halorientalis persicus</name>
    <dbReference type="NCBI Taxonomy" id="1367881"/>
    <lineage>
        <taxon>Archaea</taxon>
        <taxon>Methanobacteriati</taxon>
        <taxon>Methanobacteriota</taxon>
        <taxon>Stenosarchaea group</taxon>
        <taxon>Halobacteria</taxon>
        <taxon>Halobacteriales</taxon>
        <taxon>Haloarculaceae</taxon>
        <taxon>Halorientalis</taxon>
    </lineage>
</organism>
<protein>
    <recommendedName>
        <fullName evidence="3">Glycosyl transferase family 2</fullName>
    </recommendedName>
</protein>
<dbReference type="Gene3D" id="3.90.550.10">
    <property type="entry name" value="Spore Coat Polysaccharide Biosynthesis Protein SpsA, Chain A"/>
    <property type="match status" value="1"/>
</dbReference>